<evidence type="ECO:0000313" key="2">
    <source>
        <dbReference type="Proteomes" id="UP000277928"/>
    </source>
</evidence>
<dbReference type="Proteomes" id="UP000277928">
    <property type="component" value="Unassembled WGS sequence"/>
</dbReference>
<keyword evidence="2" id="KW-1185">Reference proteome</keyword>
<dbReference type="AlphaFoldDB" id="A0A3P6SMB4"/>
<proteinExistence type="predicted"/>
<organism evidence="1 2">
    <name type="scientific">Litomosoides sigmodontis</name>
    <name type="common">Filarial nematode worm</name>
    <dbReference type="NCBI Taxonomy" id="42156"/>
    <lineage>
        <taxon>Eukaryota</taxon>
        <taxon>Metazoa</taxon>
        <taxon>Ecdysozoa</taxon>
        <taxon>Nematoda</taxon>
        <taxon>Chromadorea</taxon>
        <taxon>Rhabditida</taxon>
        <taxon>Spirurina</taxon>
        <taxon>Spiruromorpha</taxon>
        <taxon>Filarioidea</taxon>
        <taxon>Onchocercidae</taxon>
        <taxon>Litomosoides</taxon>
    </lineage>
</organism>
<reference evidence="1 2" key="1">
    <citation type="submission" date="2018-08" db="EMBL/GenBank/DDBJ databases">
        <authorList>
            <person name="Laetsch R D."/>
            <person name="Stevens L."/>
            <person name="Kumar S."/>
            <person name="Blaxter L. M."/>
        </authorList>
    </citation>
    <scope>NUCLEOTIDE SEQUENCE [LARGE SCALE GENOMIC DNA]</scope>
</reference>
<protein>
    <submittedName>
        <fullName evidence="1">Uncharacterized protein</fullName>
    </submittedName>
</protein>
<dbReference type="STRING" id="42156.A0A3P6SMB4"/>
<evidence type="ECO:0000313" key="1">
    <source>
        <dbReference type="EMBL" id="VDK69230.1"/>
    </source>
</evidence>
<sequence length="71" mass="7538">MFRFSQLSFDTALQSFPMAAGDYQAHSSAGYPTATSLLNAAATTGNNSTLQSYFIESNPITPPESTGSGRR</sequence>
<dbReference type="OrthoDB" id="6777263at2759"/>
<gene>
    <name evidence="1" type="ORF">NLS_LOCUS694</name>
</gene>
<name>A0A3P6SMB4_LITSI</name>
<accession>A0A3P6SMB4</accession>
<dbReference type="EMBL" id="UYRX01000019">
    <property type="protein sequence ID" value="VDK69230.1"/>
    <property type="molecule type" value="Genomic_DNA"/>
</dbReference>